<protein>
    <recommendedName>
        <fullName evidence="3">Pentatricopeptide repeat-containing protein</fullName>
    </recommendedName>
</protein>
<name>A0A6A3C853_HIBSY</name>
<keyword evidence="2" id="KW-1185">Reference proteome</keyword>
<sequence length="119" mass="13375">MTTISCFESLGTEVSMKKRERFQSAVGRERRRNEQGKLGSAMISILGRLGKVELANAIFDTALREGYGNTAYAKAGRCCDSFEDASMLFEELRLIDNRSCRCCMVKRIIRHPEVASSSR</sequence>
<reference evidence="1" key="1">
    <citation type="submission" date="2019-09" db="EMBL/GenBank/DDBJ databases">
        <title>Draft genome information of white flower Hibiscus syriacus.</title>
        <authorList>
            <person name="Kim Y.-M."/>
        </authorList>
    </citation>
    <scope>NUCLEOTIDE SEQUENCE [LARGE SCALE GENOMIC DNA]</scope>
    <source>
        <strain evidence="1">YM2019G1</strain>
    </source>
</reference>
<proteinExistence type="predicted"/>
<evidence type="ECO:0008006" key="3">
    <source>
        <dbReference type="Google" id="ProtNLM"/>
    </source>
</evidence>
<comment type="caution">
    <text evidence="1">The sequence shown here is derived from an EMBL/GenBank/DDBJ whole genome shotgun (WGS) entry which is preliminary data.</text>
</comment>
<gene>
    <name evidence="1" type="ORF">F3Y22_tig00012523pilonHSYRG00028</name>
</gene>
<accession>A0A6A3C853</accession>
<evidence type="ECO:0000313" key="1">
    <source>
        <dbReference type="EMBL" id="KAE8723219.1"/>
    </source>
</evidence>
<dbReference type="EMBL" id="VEPZ02000534">
    <property type="protein sequence ID" value="KAE8723219.1"/>
    <property type="molecule type" value="Genomic_DNA"/>
</dbReference>
<organism evidence="1 2">
    <name type="scientific">Hibiscus syriacus</name>
    <name type="common">Rose of Sharon</name>
    <dbReference type="NCBI Taxonomy" id="106335"/>
    <lineage>
        <taxon>Eukaryota</taxon>
        <taxon>Viridiplantae</taxon>
        <taxon>Streptophyta</taxon>
        <taxon>Embryophyta</taxon>
        <taxon>Tracheophyta</taxon>
        <taxon>Spermatophyta</taxon>
        <taxon>Magnoliopsida</taxon>
        <taxon>eudicotyledons</taxon>
        <taxon>Gunneridae</taxon>
        <taxon>Pentapetalae</taxon>
        <taxon>rosids</taxon>
        <taxon>malvids</taxon>
        <taxon>Malvales</taxon>
        <taxon>Malvaceae</taxon>
        <taxon>Malvoideae</taxon>
        <taxon>Hibiscus</taxon>
    </lineage>
</organism>
<evidence type="ECO:0000313" key="2">
    <source>
        <dbReference type="Proteomes" id="UP000436088"/>
    </source>
</evidence>
<dbReference type="Proteomes" id="UP000436088">
    <property type="component" value="Unassembled WGS sequence"/>
</dbReference>
<dbReference type="AlphaFoldDB" id="A0A6A3C853"/>